<dbReference type="Pfam" id="PF00072">
    <property type="entry name" value="Response_reg"/>
    <property type="match status" value="1"/>
</dbReference>
<gene>
    <name evidence="6" type="ORF">F7O84_15855</name>
</gene>
<dbReference type="Pfam" id="PF04397">
    <property type="entry name" value="LytTR"/>
    <property type="match status" value="1"/>
</dbReference>
<dbReference type="EMBL" id="WAGX01000007">
    <property type="protein sequence ID" value="KAB1435850.1"/>
    <property type="molecule type" value="Genomic_DNA"/>
</dbReference>
<organism evidence="6 7">
    <name type="scientific">Candidatus Galacturonatibacter soehngenii</name>
    <dbReference type="NCBI Taxonomy" id="2307010"/>
    <lineage>
        <taxon>Bacteria</taxon>
        <taxon>Bacillati</taxon>
        <taxon>Bacillota</taxon>
        <taxon>Clostridia</taxon>
        <taxon>Lachnospirales</taxon>
        <taxon>Lachnospiraceae</taxon>
        <taxon>Candidatus Galacturonatibacter</taxon>
    </lineage>
</organism>
<dbReference type="OrthoDB" id="9802383at2"/>
<feature type="modified residue" description="4-aspartylphosphate" evidence="3">
    <location>
        <position position="58"/>
    </location>
</feature>
<dbReference type="AlphaFoldDB" id="A0A7V7QI57"/>
<reference evidence="6 7" key="1">
    <citation type="submission" date="2019-09" db="EMBL/GenBank/DDBJ databases">
        <authorList>
            <person name="Valk L.C."/>
        </authorList>
    </citation>
    <scope>NUCLEOTIDE SEQUENCE [LARGE SCALE GENOMIC DNA]</scope>
    <source>
        <strain evidence="6">GalUA</strain>
    </source>
</reference>
<evidence type="ECO:0000256" key="2">
    <source>
        <dbReference type="ARBA" id="ARBA00024867"/>
    </source>
</evidence>
<dbReference type="SMART" id="SM00448">
    <property type="entry name" value="REC"/>
    <property type="match status" value="1"/>
</dbReference>
<dbReference type="SUPFAM" id="SSF52172">
    <property type="entry name" value="CheY-like"/>
    <property type="match status" value="1"/>
</dbReference>
<evidence type="ECO:0000259" key="5">
    <source>
        <dbReference type="PROSITE" id="PS50930"/>
    </source>
</evidence>
<dbReference type="InterPro" id="IPR007492">
    <property type="entry name" value="LytTR_DNA-bd_dom"/>
</dbReference>
<dbReference type="Gene3D" id="3.40.50.2300">
    <property type="match status" value="1"/>
</dbReference>
<dbReference type="GO" id="GO:0003677">
    <property type="term" value="F:DNA binding"/>
    <property type="evidence" value="ECO:0007669"/>
    <property type="project" value="InterPro"/>
</dbReference>
<reference evidence="6 7" key="2">
    <citation type="submission" date="2020-02" db="EMBL/GenBank/DDBJ databases">
        <title>Candidatus Galacturonibacter soehngenii shows hetero-acetogenic catabolism of galacturonic acid but lacks a canonical carbon monoxide dehydrogenase/acetyl-CoA synthase complex.</title>
        <authorList>
            <person name="Diender M."/>
            <person name="Stouten G.R."/>
            <person name="Petersen J.F."/>
            <person name="Nielsen P.H."/>
            <person name="Dueholm M.S."/>
            <person name="Pronk J.T."/>
            <person name="Van Loosdrecht M.C.M."/>
        </authorList>
    </citation>
    <scope>NUCLEOTIDE SEQUENCE [LARGE SCALE GENOMIC DNA]</scope>
    <source>
        <strain evidence="6">GalUA</strain>
    </source>
</reference>
<protein>
    <recommendedName>
        <fullName evidence="1">Stage 0 sporulation protein A homolog</fullName>
    </recommendedName>
</protein>
<feature type="domain" description="Response regulatory" evidence="4">
    <location>
        <begin position="5"/>
        <end position="121"/>
    </location>
</feature>
<dbReference type="PROSITE" id="PS50110">
    <property type="entry name" value="RESPONSE_REGULATORY"/>
    <property type="match status" value="1"/>
</dbReference>
<comment type="caution">
    <text evidence="6">The sequence shown here is derived from an EMBL/GenBank/DDBJ whole genome shotgun (WGS) entry which is preliminary data.</text>
</comment>
<dbReference type="InterPro" id="IPR046947">
    <property type="entry name" value="LytR-like"/>
</dbReference>
<dbReference type="Gene3D" id="2.40.50.1020">
    <property type="entry name" value="LytTr DNA-binding domain"/>
    <property type="match status" value="1"/>
</dbReference>
<keyword evidence="7" id="KW-1185">Reference proteome</keyword>
<evidence type="ECO:0000259" key="4">
    <source>
        <dbReference type="PROSITE" id="PS50110"/>
    </source>
</evidence>
<dbReference type="RefSeq" id="WP_151147483.1">
    <property type="nucleotide sequence ID" value="NZ_WAGX01000007.1"/>
</dbReference>
<dbReference type="PANTHER" id="PTHR37299">
    <property type="entry name" value="TRANSCRIPTIONAL REGULATOR-RELATED"/>
    <property type="match status" value="1"/>
</dbReference>
<evidence type="ECO:0000256" key="3">
    <source>
        <dbReference type="PROSITE-ProRule" id="PRU00169"/>
    </source>
</evidence>
<dbReference type="GO" id="GO:0000156">
    <property type="term" value="F:phosphorelay response regulator activity"/>
    <property type="evidence" value="ECO:0007669"/>
    <property type="project" value="InterPro"/>
</dbReference>
<feature type="domain" description="HTH LytTR-type" evidence="5">
    <location>
        <begin position="130"/>
        <end position="228"/>
    </location>
</feature>
<evidence type="ECO:0000313" key="6">
    <source>
        <dbReference type="EMBL" id="KAB1435850.1"/>
    </source>
</evidence>
<dbReference type="InterPro" id="IPR001789">
    <property type="entry name" value="Sig_transdc_resp-reg_receiver"/>
</dbReference>
<comment type="function">
    <text evidence="2">May play the central regulatory role in sporulation. It may be an element of the effector pathway responsible for the activation of sporulation genes in response to nutritional stress. Spo0A may act in concert with spo0H (a sigma factor) to control the expression of some genes that are critical to the sporulation process.</text>
</comment>
<name>A0A7V7QI57_9FIRM</name>
<dbReference type="PANTHER" id="PTHR37299:SF1">
    <property type="entry name" value="STAGE 0 SPORULATION PROTEIN A HOMOLOG"/>
    <property type="match status" value="1"/>
</dbReference>
<keyword evidence="3" id="KW-0597">Phosphoprotein</keyword>
<evidence type="ECO:0000256" key="1">
    <source>
        <dbReference type="ARBA" id="ARBA00018672"/>
    </source>
</evidence>
<sequence length="234" mass="27705">MNVLSIGICDDEIIIQKILADKIKECLEKKELNAKIYMFEAGADLLRQAFKLDVIFLDIQMPEMNGIEVGRKLKKINGDCKVIIVTSKENYYKEAFRIGAFRFITKPFEIHEIEEALEAVNVDKAGIDIIKLYDKRMVFEIEQREINYIVAYDSYANFILGNRVFRKNVSLNELETVLDKRIFFRINRKVIVNMLWIQEYKKGEIVINTEKMIVSRRKRKEFELAFIEYDIMHR</sequence>
<dbReference type="SMART" id="SM00850">
    <property type="entry name" value="LytTR"/>
    <property type="match status" value="1"/>
</dbReference>
<proteinExistence type="predicted"/>
<accession>A0A7V7QI57</accession>
<dbReference type="Proteomes" id="UP000461768">
    <property type="component" value="Unassembled WGS sequence"/>
</dbReference>
<evidence type="ECO:0000313" key="7">
    <source>
        <dbReference type="Proteomes" id="UP000461768"/>
    </source>
</evidence>
<dbReference type="PROSITE" id="PS50930">
    <property type="entry name" value="HTH_LYTTR"/>
    <property type="match status" value="1"/>
</dbReference>
<dbReference type="InterPro" id="IPR011006">
    <property type="entry name" value="CheY-like_superfamily"/>
</dbReference>